<reference evidence="1" key="1">
    <citation type="submission" date="2020-08" db="EMBL/GenBank/DDBJ databases">
        <title>Multicomponent nature underlies the extraordinary mechanical properties of spider dragline silk.</title>
        <authorList>
            <person name="Kono N."/>
            <person name="Nakamura H."/>
            <person name="Mori M."/>
            <person name="Yoshida Y."/>
            <person name="Ohtoshi R."/>
            <person name="Malay A.D."/>
            <person name="Moran D.A.P."/>
            <person name="Tomita M."/>
            <person name="Numata K."/>
            <person name="Arakawa K."/>
        </authorList>
    </citation>
    <scope>NUCLEOTIDE SEQUENCE</scope>
</reference>
<dbReference type="EMBL" id="BMAW01120322">
    <property type="protein sequence ID" value="GFT88698.1"/>
    <property type="molecule type" value="Genomic_DNA"/>
</dbReference>
<comment type="caution">
    <text evidence="1">The sequence shown here is derived from an EMBL/GenBank/DDBJ whole genome shotgun (WGS) entry which is preliminary data.</text>
</comment>
<evidence type="ECO:0000313" key="2">
    <source>
        <dbReference type="Proteomes" id="UP000887013"/>
    </source>
</evidence>
<dbReference type="Proteomes" id="UP000887013">
    <property type="component" value="Unassembled WGS sequence"/>
</dbReference>
<sequence>MPRYQKDQIIYSQSPIVSSKLTHLFGSCMHLKNGPFSWMAKNLEMRSDRVWKERTRAAPLVGHSTCCSGKEGVEEKLPSQAHIKNETKSERKYLSPWNALKNTGQNQFNHIFHENVFCEYTNSCSF</sequence>
<name>A0A8X6PXK5_NEPPI</name>
<gene>
    <name evidence="1" type="ORF">NPIL_170491</name>
</gene>
<proteinExistence type="predicted"/>
<organism evidence="1 2">
    <name type="scientific">Nephila pilipes</name>
    <name type="common">Giant wood spider</name>
    <name type="synonym">Nephila maculata</name>
    <dbReference type="NCBI Taxonomy" id="299642"/>
    <lineage>
        <taxon>Eukaryota</taxon>
        <taxon>Metazoa</taxon>
        <taxon>Ecdysozoa</taxon>
        <taxon>Arthropoda</taxon>
        <taxon>Chelicerata</taxon>
        <taxon>Arachnida</taxon>
        <taxon>Araneae</taxon>
        <taxon>Araneomorphae</taxon>
        <taxon>Entelegynae</taxon>
        <taxon>Araneoidea</taxon>
        <taxon>Nephilidae</taxon>
        <taxon>Nephila</taxon>
    </lineage>
</organism>
<evidence type="ECO:0000313" key="1">
    <source>
        <dbReference type="EMBL" id="GFT88698.1"/>
    </source>
</evidence>
<accession>A0A8X6PXK5</accession>
<keyword evidence="2" id="KW-1185">Reference proteome</keyword>
<protein>
    <submittedName>
        <fullName evidence="1">Uncharacterized protein</fullName>
    </submittedName>
</protein>
<dbReference type="AlphaFoldDB" id="A0A8X6PXK5"/>